<accession>A0A6G0YAZ4</accession>
<dbReference type="GO" id="GO:0006281">
    <property type="term" value="P:DNA repair"/>
    <property type="evidence" value="ECO:0007669"/>
    <property type="project" value="UniProtKB-ARBA"/>
</dbReference>
<dbReference type="SUPFAM" id="SSF52980">
    <property type="entry name" value="Restriction endonuclease-like"/>
    <property type="match status" value="1"/>
</dbReference>
<dbReference type="PANTHER" id="PTHR47526">
    <property type="entry name" value="ATP-DEPENDENT DNA HELICASE"/>
    <property type="match status" value="1"/>
</dbReference>
<keyword evidence="4" id="KW-1185">Reference proteome</keyword>
<organism evidence="3 4">
    <name type="scientific">Aphis craccivora</name>
    <name type="common">Cowpea aphid</name>
    <dbReference type="NCBI Taxonomy" id="307492"/>
    <lineage>
        <taxon>Eukaryota</taxon>
        <taxon>Metazoa</taxon>
        <taxon>Ecdysozoa</taxon>
        <taxon>Arthropoda</taxon>
        <taxon>Hexapoda</taxon>
        <taxon>Insecta</taxon>
        <taxon>Pterygota</taxon>
        <taxon>Neoptera</taxon>
        <taxon>Paraneoptera</taxon>
        <taxon>Hemiptera</taxon>
        <taxon>Sternorrhyncha</taxon>
        <taxon>Aphidomorpha</taxon>
        <taxon>Aphidoidea</taxon>
        <taxon>Aphididae</taxon>
        <taxon>Aphidini</taxon>
        <taxon>Aphis</taxon>
        <taxon>Aphis</taxon>
    </lineage>
</organism>
<proteinExistence type="predicted"/>
<feature type="domain" description="SWIM-type" evidence="2">
    <location>
        <begin position="66"/>
        <end position="104"/>
    </location>
</feature>
<name>A0A6G0YAZ4_APHCR</name>
<dbReference type="GO" id="GO:0008270">
    <property type="term" value="F:zinc ion binding"/>
    <property type="evidence" value="ECO:0007669"/>
    <property type="project" value="UniProtKB-KW"/>
</dbReference>
<gene>
    <name evidence="3" type="ORF">FWK35_00020521</name>
</gene>
<dbReference type="InterPro" id="IPR011335">
    <property type="entry name" value="Restrct_endonuc-II-like"/>
</dbReference>
<dbReference type="InterPro" id="IPR019080">
    <property type="entry name" value="YqaJ_viral_recombinase"/>
</dbReference>
<evidence type="ECO:0000313" key="4">
    <source>
        <dbReference type="Proteomes" id="UP000478052"/>
    </source>
</evidence>
<dbReference type="PANTHER" id="PTHR47526:SF3">
    <property type="entry name" value="PHD-TYPE DOMAIN-CONTAINING PROTEIN"/>
    <property type="match status" value="1"/>
</dbReference>
<dbReference type="CDD" id="cd22343">
    <property type="entry name" value="PDDEXK_lambda_exonuclease-like"/>
    <property type="match status" value="1"/>
</dbReference>
<dbReference type="Pfam" id="PF04434">
    <property type="entry name" value="SWIM"/>
    <property type="match status" value="1"/>
</dbReference>
<sequence>MSNIKDIIIKYGFQSINSNIIFKNSKGKNLADSGHVTLVTEVRPPNNFSVITASIIRQTSVSLHPWQVKLELDDTRTITRCFCNCPAGASEKCKHVAALIHYINNEDSFSKTDFPQVWGKPSTVGEEKYKKGKKIEQLFPPIKKQKNEILSISHYDLVNTYNILSINCGVNKLIQEELLSEDDRECKMCLNEIIDSIEMEEIFMKNDRLMNSVVENQSSYDHSYVTQLIKFPLNKNEDNFYFNMVVVKKEEVKSIFNSTLEQSNSSKWTEHRKIRISATKCHKIKICKNMSAENQQKIVDIISNDMKLIGKAALNTAYGTQTEMTAIETYCEMFNKKTIKAGLIIHSKYPWLCASPDSLVLSETGEISKILEIKCPISCKNKHIVDEDTGTLNLKYLKYENGKVVLKPSHQYYTQCQILMFVSELNECDLFIYNTIDPLLITIKKNESFLKQVLFKVECFYFKYYLPKLSVL</sequence>
<keyword evidence="1" id="KW-0862">Zinc</keyword>
<evidence type="ECO:0000313" key="3">
    <source>
        <dbReference type="EMBL" id="KAF0752384.1"/>
    </source>
</evidence>
<dbReference type="PROSITE" id="PS50966">
    <property type="entry name" value="ZF_SWIM"/>
    <property type="match status" value="1"/>
</dbReference>
<keyword evidence="1" id="KW-0479">Metal-binding</keyword>
<keyword evidence="1" id="KW-0863">Zinc-finger</keyword>
<dbReference type="OrthoDB" id="6607108at2759"/>
<dbReference type="Pfam" id="PF09588">
    <property type="entry name" value="YqaJ"/>
    <property type="match status" value="1"/>
</dbReference>
<protein>
    <submittedName>
        <fullName evidence="3">SWIM-type domain-containing protein</fullName>
    </submittedName>
</protein>
<evidence type="ECO:0000259" key="2">
    <source>
        <dbReference type="PROSITE" id="PS50966"/>
    </source>
</evidence>
<evidence type="ECO:0000256" key="1">
    <source>
        <dbReference type="PROSITE-ProRule" id="PRU00325"/>
    </source>
</evidence>
<dbReference type="Gene3D" id="3.90.320.10">
    <property type="match status" value="1"/>
</dbReference>
<dbReference type="Proteomes" id="UP000478052">
    <property type="component" value="Unassembled WGS sequence"/>
</dbReference>
<dbReference type="InterPro" id="IPR007527">
    <property type="entry name" value="Znf_SWIM"/>
</dbReference>
<dbReference type="InterPro" id="IPR011604">
    <property type="entry name" value="PDDEXK-like_dom_sf"/>
</dbReference>
<reference evidence="3 4" key="1">
    <citation type="submission" date="2019-08" db="EMBL/GenBank/DDBJ databases">
        <title>Whole genome of Aphis craccivora.</title>
        <authorList>
            <person name="Voronova N.V."/>
            <person name="Shulinski R.S."/>
            <person name="Bandarenka Y.V."/>
            <person name="Zhorov D.G."/>
            <person name="Warner D."/>
        </authorList>
    </citation>
    <scope>NUCLEOTIDE SEQUENCE [LARGE SCALE GENOMIC DNA]</scope>
    <source>
        <strain evidence="3">180601</strain>
        <tissue evidence="3">Whole Body</tissue>
    </source>
</reference>
<dbReference type="AlphaFoldDB" id="A0A6G0YAZ4"/>
<dbReference type="EMBL" id="VUJU01005074">
    <property type="protein sequence ID" value="KAF0752384.1"/>
    <property type="molecule type" value="Genomic_DNA"/>
</dbReference>
<comment type="caution">
    <text evidence="3">The sequence shown here is derived from an EMBL/GenBank/DDBJ whole genome shotgun (WGS) entry which is preliminary data.</text>
</comment>